<evidence type="ECO:0000313" key="2">
    <source>
        <dbReference type="Proteomes" id="UP000591131"/>
    </source>
</evidence>
<dbReference type="EMBL" id="JAAPAO010002669">
    <property type="protein sequence ID" value="KAF4647366.1"/>
    <property type="molecule type" value="Genomic_DNA"/>
</dbReference>
<proteinExistence type="predicted"/>
<accession>A0A7J6KLH8</accession>
<keyword evidence="2" id="KW-1185">Reference proteome</keyword>
<organism evidence="1 2">
    <name type="scientific">Perkinsus chesapeaki</name>
    <name type="common">Clam parasite</name>
    <name type="synonym">Perkinsus andrewsi</name>
    <dbReference type="NCBI Taxonomy" id="330153"/>
    <lineage>
        <taxon>Eukaryota</taxon>
        <taxon>Sar</taxon>
        <taxon>Alveolata</taxon>
        <taxon>Perkinsozoa</taxon>
        <taxon>Perkinsea</taxon>
        <taxon>Perkinsida</taxon>
        <taxon>Perkinsidae</taxon>
        <taxon>Perkinsus</taxon>
    </lineage>
</organism>
<name>A0A7J6KLH8_PERCH</name>
<dbReference type="AlphaFoldDB" id="A0A7J6KLH8"/>
<evidence type="ECO:0000313" key="1">
    <source>
        <dbReference type="EMBL" id="KAF4647366.1"/>
    </source>
</evidence>
<dbReference type="Proteomes" id="UP000591131">
    <property type="component" value="Unassembled WGS sequence"/>
</dbReference>
<protein>
    <submittedName>
        <fullName evidence="1">Uncharacterized protein</fullName>
    </submittedName>
</protein>
<reference evidence="1 2" key="1">
    <citation type="submission" date="2020-04" db="EMBL/GenBank/DDBJ databases">
        <title>Perkinsus chesapeaki whole genome sequence.</title>
        <authorList>
            <person name="Bogema D.R."/>
        </authorList>
    </citation>
    <scope>NUCLEOTIDE SEQUENCE [LARGE SCALE GENOMIC DNA]</scope>
    <source>
        <strain evidence="1">ATCC PRA-425</strain>
    </source>
</reference>
<gene>
    <name evidence="1" type="ORF">FOL47_004693</name>
</gene>
<comment type="caution">
    <text evidence="1">The sequence shown here is derived from an EMBL/GenBank/DDBJ whole genome shotgun (WGS) entry which is preliminary data.</text>
</comment>
<sequence>MPLGDKLDGTCRWLFGAPKDSSLTRLDRRNKRPYVILGWPAFRAKNMAFSHSPKNTIYFIIKPKPSSLYGVIQLALDYDMGTNLTVDHQPLNVVADTSVDSIILLDQNSQDLKGCDRAEQCYNCTAALNSHDCPRVVPINYTDPMLTNRSIYSLSGTYVTIGATSVRIPITAVLEFGSSAYPDGYQSLGLAFPEKSLLGPSLLSQMSKLPLENHKQFSIY</sequence>
<feature type="non-terminal residue" evidence="1">
    <location>
        <position position="220"/>
    </location>
</feature>